<dbReference type="Proteomes" id="UP000315648">
    <property type="component" value="Unassembled WGS sequence"/>
</dbReference>
<dbReference type="InterPro" id="IPR009078">
    <property type="entry name" value="Ferritin-like_SF"/>
</dbReference>
<dbReference type="PANTHER" id="PTHR30295:SF0">
    <property type="entry name" value="BACTERIOFERRITIN"/>
    <property type="match status" value="1"/>
</dbReference>
<dbReference type="EMBL" id="VMBG01000002">
    <property type="protein sequence ID" value="TSJ77026.1"/>
    <property type="molecule type" value="Genomic_DNA"/>
</dbReference>
<protein>
    <submittedName>
        <fullName evidence="7">Ferritin-like domain-containing protein</fullName>
    </submittedName>
</protein>
<dbReference type="GO" id="GO:0005829">
    <property type="term" value="C:cytosol"/>
    <property type="evidence" value="ECO:0007669"/>
    <property type="project" value="TreeGrafter"/>
</dbReference>
<comment type="similarity">
    <text evidence="1">Belongs to the bacterioferritin family.</text>
</comment>
<evidence type="ECO:0000256" key="5">
    <source>
        <dbReference type="ARBA" id="ARBA00023004"/>
    </source>
</evidence>
<dbReference type="GO" id="GO:0008199">
    <property type="term" value="F:ferric iron binding"/>
    <property type="evidence" value="ECO:0007669"/>
    <property type="project" value="InterPro"/>
</dbReference>
<dbReference type="OrthoDB" id="9792238at2"/>
<evidence type="ECO:0000313" key="7">
    <source>
        <dbReference type="EMBL" id="TSJ77026.1"/>
    </source>
</evidence>
<dbReference type="Gene3D" id="1.20.1260.10">
    <property type="match status" value="1"/>
</dbReference>
<reference evidence="7 8" key="1">
    <citation type="submission" date="2019-07" db="EMBL/GenBank/DDBJ databases">
        <title>Description of 53C-WASEF.</title>
        <authorList>
            <person name="Pitt A."/>
            <person name="Hahn M.W."/>
        </authorList>
    </citation>
    <scope>NUCLEOTIDE SEQUENCE [LARGE SCALE GENOMIC DNA]</scope>
    <source>
        <strain evidence="7 8">53C-WASEF</strain>
    </source>
</reference>
<evidence type="ECO:0000259" key="6">
    <source>
        <dbReference type="PROSITE" id="PS50905"/>
    </source>
</evidence>
<comment type="caution">
    <text evidence="7">The sequence shown here is derived from an EMBL/GenBank/DDBJ whole genome shotgun (WGS) entry which is preliminary data.</text>
</comment>
<dbReference type="GO" id="GO:0020037">
    <property type="term" value="F:heme binding"/>
    <property type="evidence" value="ECO:0007669"/>
    <property type="project" value="TreeGrafter"/>
</dbReference>
<dbReference type="PROSITE" id="PS50905">
    <property type="entry name" value="FERRITIN_LIKE"/>
    <property type="match status" value="1"/>
</dbReference>
<dbReference type="CDD" id="cd00657">
    <property type="entry name" value="Ferritin_like"/>
    <property type="match status" value="1"/>
</dbReference>
<dbReference type="AlphaFoldDB" id="A0A556QK52"/>
<evidence type="ECO:0000256" key="2">
    <source>
        <dbReference type="ARBA" id="ARBA00022434"/>
    </source>
</evidence>
<proteinExistence type="inferred from homology"/>
<keyword evidence="2" id="KW-0409">Iron storage</keyword>
<keyword evidence="8" id="KW-1185">Reference proteome</keyword>
<keyword evidence="3" id="KW-0349">Heme</keyword>
<dbReference type="Pfam" id="PF00210">
    <property type="entry name" value="Ferritin"/>
    <property type="match status" value="1"/>
</dbReference>
<keyword evidence="4" id="KW-0479">Metal-binding</keyword>
<evidence type="ECO:0000256" key="3">
    <source>
        <dbReference type="ARBA" id="ARBA00022617"/>
    </source>
</evidence>
<dbReference type="InterPro" id="IPR009040">
    <property type="entry name" value="Ferritin-like_diiron"/>
</dbReference>
<dbReference type="PANTHER" id="PTHR30295">
    <property type="entry name" value="BACTERIOFERRITIN"/>
    <property type="match status" value="1"/>
</dbReference>
<evidence type="ECO:0000256" key="1">
    <source>
        <dbReference type="ARBA" id="ARBA00008093"/>
    </source>
</evidence>
<dbReference type="GO" id="GO:0004322">
    <property type="term" value="F:ferroxidase activity"/>
    <property type="evidence" value="ECO:0007669"/>
    <property type="project" value="TreeGrafter"/>
</dbReference>
<name>A0A556QK52_9BACT</name>
<sequence>MKNPDKISREKMVKLLNEDLAREYQAIIAYIVYSQTIKGAKFTAIADELEKHASEELDHAIQITKQIDYFNGTPITTPNAVKMSDKAEDMLRFDLENERVTIIAYRERIRQAEAMGEFALSEVLRKIIAQEQEHLTDLADALGIDNPVITG</sequence>
<dbReference type="InterPro" id="IPR008331">
    <property type="entry name" value="Ferritin_DPS_dom"/>
</dbReference>
<dbReference type="PRINTS" id="PR00601">
    <property type="entry name" value="BACFERRITIN"/>
</dbReference>
<gene>
    <name evidence="7" type="ORF">FPL22_13020</name>
</gene>
<dbReference type="InterPro" id="IPR012347">
    <property type="entry name" value="Ferritin-like"/>
</dbReference>
<accession>A0A556QK52</accession>
<organism evidence="7 8">
    <name type="scientific">Rariglobus hedericola</name>
    <dbReference type="NCBI Taxonomy" id="2597822"/>
    <lineage>
        <taxon>Bacteria</taxon>
        <taxon>Pseudomonadati</taxon>
        <taxon>Verrucomicrobiota</taxon>
        <taxon>Opitutia</taxon>
        <taxon>Opitutales</taxon>
        <taxon>Opitutaceae</taxon>
        <taxon>Rariglobus</taxon>
    </lineage>
</organism>
<dbReference type="GO" id="GO:0006879">
    <property type="term" value="P:intracellular iron ion homeostasis"/>
    <property type="evidence" value="ECO:0007669"/>
    <property type="project" value="UniProtKB-KW"/>
</dbReference>
<dbReference type="RefSeq" id="WP_144230847.1">
    <property type="nucleotide sequence ID" value="NZ_CBCRVV010000006.1"/>
</dbReference>
<keyword evidence="5" id="KW-0408">Iron</keyword>
<evidence type="ECO:0000313" key="8">
    <source>
        <dbReference type="Proteomes" id="UP000315648"/>
    </source>
</evidence>
<dbReference type="InterPro" id="IPR002024">
    <property type="entry name" value="Bacterioferritin"/>
</dbReference>
<feature type="domain" description="Ferritin-like diiron" evidence="6">
    <location>
        <begin position="6"/>
        <end position="149"/>
    </location>
</feature>
<dbReference type="GO" id="GO:0006826">
    <property type="term" value="P:iron ion transport"/>
    <property type="evidence" value="ECO:0007669"/>
    <property type="project" value="InterPro"/>
</dbReference>
<evidence type="ECO:0000256" key="4">
    <source>
        <dbReference type="ARBA" id="ARBA00022723"/>
    </source>
</evidence>
<dbReference type="SUPFAM" id="SSF47240">
    <property type="entry name" value="Ferritin-like"/>
    <property type="match status" value="1"/>
</dbReference>